<keyword evidence="4" id="KW-1185">Reference proteome</keyword>
<evidence type="ECO:0008006" key="5">
    <source>
        <dbReference type="Google" id="ProtNLM"/>
    </source>
</evidence>
<dbReference type="PATRIC" id="fig|433924.3.peg.3360"/>
<dbReference type="Proteomes" id="UP000072741">
    <property type="component" value="Unassembled WGS sequence"/>
</dbReference>
<reference evidence="3 4" key="1">
    <citation type="journal article" date="2016" name="Front. Microbiol.">
        <title>Genomic Resource of Rice Seed Associated Bacteria.</title>
        <authorList>
            <person name="Midha S."/>
            <person name="Bansal K."/>
            <person name="Sharma S."/>
            <person name="Kumar N."/>
            <person name="Patil P.P."/>
            <person name="Chaudhry V."/>
            <person name="Patil P.B."/>
        </authorList>
    </citation>
    <scope>NUCLEOTIDE SEQUENCE [LARGE SCALE GENOMIC DNA]</scope>
    <source>
        <strain evidence="3 4">NS331</strain>
    </source>
</reference>
<proteinExistence type="predicted"/>
<dbReference type="InterPro" id="IPR021382">
    <property type="entry name" value="DUF3014"/>
</dbReference>
<dbReference type="RefSeq" id="WP_058641291.1">
    <property type="nucleotide sequence ID" value="NZ_LDSL01000047.1"/>
</dbReference>
<feature type="compositionally biased region" description="Pro residues" evidence="1">
    <location>
        <begin position="52"/>
        <end position="72"/>
    </location>
</feature>
<protein>
    <recommendedName>
        <fullName evidence="5">DUF3014 family protein</fullName>
    </recommendedName>
</protein>
<gene>
    <name evidence="3" type="ORF">NS331_07065</name>
</gene>
<keyword evidence="2" id="KW-1133">Transmembrane helix</keyword>
<evidence type="ECO:0000256" key="2">
    <source>
        <dbReference type="SAM" id="Phobius"/>
    </source>
</evidence>
<dbReference type="EMBL" id="LDSL01000047">
    <property type="protein sequence ID" value="KTT23758.1"/>
    <property type="molecule type" value="Genomic_DNA"/>
</dbReference>
<keyword evidence="2" id="KW-0812">Transmembrane</keyword>
<evidence type="ECO:0000313" key="3">
    <source>
        <dbReference type="EMBL" id="KTT23758.1"/>
    </source>
</evidence>
<feature type="region of interest" description="Disordered" evidence="1">
    <location>
        <begin position="42"/>
        <end position="78"/>
    </location>
</feature>
<dbReference type="AlphaFoldDB" id="A0A147H1H1"/>
<feature type="transmembrane region" description="Helical" evidence="2">
    <location>
        <begin position="12"/>
        <end position="35"/>
    </location>
</feature>
<comment type="caution">
    <text evidence="3">The sequence shown here is derived from an EMBL/GenBank/DDBJ whole genome shotgun (WGS) entry which is preliminary data.</text>
</comment>
<dbReference type="Pfam" id="PF11219">
    <property type="entry name" value="DUF3014"/>
    <property type="match status" value="1"/>
</dbReference>
<sequence>MSEPDFRPRAERPVGLVIALVIALAAAGWFGWQWWQQRQAPPPAAAPVASTPSPPEAPPPLAAAPATPPPPQNQVDAIAEPDKNLPGLAESDRVVLDAITGLIGNKALNQFLQVDDFVRRVVATVDNLPRDHAAVQRWPVRPMPGRFQLQGEGDDRTIAPDNAGRYTAFVLLVEQLDAAKVAHAYARLYPLFQQAYEELGFPGRYFNDRLVAVIDHLLAAPEPAGAVKIRVVEVKSEVPGDRPWVRYEYADARLQSLSAGQKMMVRVGLVNERRLKAKLRELRSQLATAVKPGEGKS</sequence>
<dbReference type="OrthoDB" id="5502479at2"/>
<evidence type="ECO:0000313" key="4">
    <source>
        <dbReference type="Proteomes" id="UP000072741"/>
    </source>
</evidence>
<evidence type="ECO:0000256" key="1">
    <source>
        <dbReference type="SAM" id="MobiDB-lite"/>
    </source>
</evidence>
<keyword evidence="2" id="KW-0472">Membrane</keyword>
<accession>A0A147H1H1</accession>
<organism evidence="3 4">
    <name type="scientific">Pseudacidovorax intermedius</name>
    <dbReference type="NCBI Taxonomy" id="433924"/>
    <lineage>
        <taxon>Bacteria</taxon>
        <taxon>Pseudomonadati</taxon>
        <taxon>Pseudomonadota</taxon>
        <taxon>Betaproteobacteria</taxon>
        <taxon>Burkholderiales</taxon>
        <taxon>Comamonadaceae</taxon>
        <taxon>Pseudacidovorax</taxon>
    </lineage>
</organism>
<name>A0A147H1H1_9BURK</name>